<dbReference type="PANTHER" id="PTHR24168:SF21">
    <property type="entry name" value="KANK, ISOFORM D"/>
    <property type="match status" value="1"/>
</dbReference>
<dbReference type="Pfam" id="PF12796">
    <property type="entry name" value="Ank_2"/>
    <property type="match status" value="1"/>
</dbReference>
<dbReference type="PROSITE" id="PS50297">
    <property type="entry name" value="ANK_REP_REGION"/>
    <property type="match status" value="1"/>
</dbReference>
<gene>
    <name evidence="1" type="ORF">MNBD_GAMMA12-3976</name>
</gene>
<evidence type="ECO:0000313" key="1">
    <source>
        <dbReference type="EMBL" id="VAW71431.1"/>
    </source>
</evidence>
<proteinExistence type="predicted"/>
<dbReference type="SUPFAM" id="SSF48403">
    <property type="entry name" value="Ankyrin repeat"/>
    <property type="match status" value="1"/>
</dbReference>
<dbReference type="Gene3D" id="1.25.40.20">
    <property type="entry name" value="Ankyrin repeat-containing domain"/>
    <property type="match status" value="1"/>
</dbReference>
<sequence>MSCPNMDGCELFVQFASNPALEIWKNHFCLSSNDNCARFKLSNQNKPVPLTLLPNGKVLTMVRSSSQLGTTALFNSIAKSRTRMVGSLIRAGVDINACNIEGTTAMMAAVEAESEDIVRLLLENEADAGLRNIHGQSAYDIAVEQKNASLMTLLSDA</sequence>
<dbReference type="PROSITE" id="PS50088">
    <property type="entry name" value="ANK_REPEAT"/>
    <property type="match status" value="1"/>
</dbReference>
<dbReference type="GO" id="GO:0005737">
    <property type="term" value="C:cytoplasm"/>
    <property type="evidence" value="ECO:0007669"/>
    <property type="project" value="TreeGrafter"/>
</dbReference>
<dbReference type="GO" id="GO:0030837">
    <property type="term" value="P:negative regulation of actin filament polymerization"/>
    <property type="evidence" value="ECO:0007669"/>
    <property type="project" value="InterPro"/>
</dbReference>
<dbReference type="AlphaFoldDB" id="A0A3B0XVA2"/>
<dbReference type="SMART" id="SM00248">
    <property type="entry name" value="ANK"/>
    <property type="match status" value="2"/>
</dbReference>
<reference evidence="1" key="1">
    <citation type="submission" date="2018-06" db="EMBL/GenBank/DDBJ databases">
        <authorList>
            <person name="Zhirakovskaya E."/>
        </authorList>
    </citation>
    <scope>NUCLEOTIDE SEQUENCE</scope>
</reference>
<dbReference type="PANTHER" id="PTHR24168">
    <property type="entry name" value="KN MOTIF AND ANKYRIN REPEAT DOMAIN-CONTAINING"/>
    <property type="match status" value="1"/>
</dbReference>
<dbReference type="InterPro" id="IPR002110">
    <property type="entry name" value="Ankyrin_rpt"/>
</dbReference>
<accession>A0A3B0XVA2</accession>
<dbReference type="EMBL" id="UOFL01000021">
    <property type="protein sequence ID" value="VAW71431.1"/>
    <property type="molecule type" value="Genomic_DNA"/>
</dbReference>
<organism evidence="1">
    <name type="scientific">hydrothermal vent metagenome</name>
    <dbReference type="NCBI Taxonomy" id="652676"/>
    <lineage>
        <taxon>unclassified sequences</taxon>
        <taxon>metagenomes</taxon>
        <taxon>ecological metagenomes</taxon>
    </lineage>
</organism>
<dbReference type="GO" id="GO:0005856">
    <property type="term" value="C:cytoskeleton"/>
    <property type="evidence" value="ECO:0007669"/>
    <property type="project" value="TreeGrafter"/>
</dbReference>
<dbReference type="InterPro" id="IPR047184">
    <property type="entry name" value="KANK1-4"/>
</dbReference>
<dbReference type="InterPro" id="IPR036770">
    <property type="entry name" value="Ankyrin_rpt-contain_sf"/>
</dbReference>
<name>A0A3B0XVA2_9ZZZZ</name>
<protein>
    <submittedName>
        <fullName evidence="1">Uncharacterized protein</fullName>
    </submittedName>
</protein>